<organism evidence="1 2">
    <name type="scientific">Phaeobacter italicus</name>
    <dbReference type="NCBI Taxonomy" id="481446"/>
    <lineage>
        <taxon>Bacteria</taxon>
        <taxon>Pseudomonadati</taxon>
        <taxon>Pseudomonadota</taxon>
        <taxon>Alphaproteobacteria</taxon>
        <taxon>Rhodobacterales</taxon>
        <taxon>Roseobacteraceae</taxon>
        <taxon>Phaeobacter</taxon>
    </lineage>
</organism>
<dbReference type="Gene3D" id="2.10.230.10">
    <property type="entry name" value="Heat shock protein DnaJ, cysteine-rich domain"/>
    <property type="match status" value="1"/>
</dbReference>
<reference evidence="2" key="1">
    <citation type="submission" date="2015-05" db="EMBL/GenBank/DDBJ databases">
        <authorList>
            <person name="Rodrigo-Torres Lidia"/>
            <person name="Arahal R.David."/>
        </authorList>
    </citation>
    <scope>NUCLEOTIDE SEQUENCE [LARGE SCALE GENOMIC DNA]</scope>
    <source>
        <strain evidence="2">CECT 7321</strain>
    </source>
</reference>
<dbReference type="Proteomes" id="UP000043764">
    <property type="component" value="Unassembled WGS sequence"/>
</dbReference>
<gene>
    <name evidence="1" type="ORF">NIT7321_02778</name>
</gene>
<evidence type="ECO:0000313" key="2">
    <source>
        <dbReference type="Proteomes" id="UP000043764"/>
    </source>
</evidence>
<name>A0A0H5D5A7_9RHOB</name>
<accession>A0A0H5D5A7</accession>
<protein>
    <submittedName>
        <fullName evidence="1">DnaJ central domain protein</fullName>
    </submittedName>
</protein>
<dbReference type="AlphaFoldDB" id="A0A0H5D5A7"/>
<keyword evidence="2" id="KW-1185">Reference proteome</keyword>
<proteinExistence type="predicted"/>
<dbReference type="SUPFAM" id="SSF57938">
    <property type="entry name" value="DnaJ/Hsp40 cysteine-rich domain"/>
    <property type="match status" value="2"/>
</dbReference>
<dbReference type="InterPro" id="IPR036410">
    <property type="entry name" value="HSP_DnaJ_Cys-rich_dom_sf"/>
</dbReference>
<dbReference type="EMBL" id="CVRL01000035">
    <property type="protein sequence ID" value="CRL11908.1"/>
    <property type="molecule type" value="Genomic_DNA"/>
</dbReference>
<sequence length="206" mass="22903">MGRRRQSGFLETLFKSAFGVGTTVHYKTDWLGRKKKVVKHHDSGKTKTYTHGTGFFGNKTRTKTVKHGRVIEEGTVRENLFWSGATEHARKRDGTEVKRNFSPGVFRDHVSTLENGICFKCDGTGQKRITCRTCSGTGMFTFPERECWTCGGTGCYGENQCRRCSGSGVYASGKKAPCNRCSGTGMRTVTCNKCDGSGKFINKTYR</sequence>
<evidence type="ECO:0000313" key="1">
    <source>
        <dbReference type="EMBL" id="CRL11908.1"/>
    </source>
</evidence>